<name>A0AAV9AMV6_ACOGR</name>
<sequence length="62" mass="7081">MLAKKVLRMGYYWPTLKGNCNKYVRHCVQCQTHANENTYTSIFLASHDFTMAIFYVGSVGDG</sequence>
<dbReference type="Gene3D" id="1.10.340.70">
    <property type="match status" value="1"/>
</dbReference>
<evidence type="ECO:0000259" key="1">
    <source>
        <dbReference type="Pfam" id="PF17921"/>
    </source>
</evidence>
<evidence type="ECO:0000313" key="3">
    <source>
        <dbReference type="Proteomes" id="UP001179952"/>
    </source>
</evidence>
<dbReference type="InterPro" id="IPR041588">
    <property type="entry name" value="Integrase_H2C2"/>
</dbReference>
<protein>
    <recommendedName>
        <fullName evidence="1">Integrase zinc-binding domain-containing protein</fullName>
    </recommendedName>
</protein>
<feature type="domain" description="Integrase zinc-binding" evidence="1">
    <location>
        <begin position="7"/>
        <end position="34"/>
    </location>
</feature>
<proteinExistence type="predicted"/>
<reference evidence="2" key="2">
    <citation type="submission" date="2023-06" db="EMBL/GenBank/DDBJ databases">
        <authorList>
            <person name="Ma L."/>
            <person name="Liu K.-W."/>
            <person name="Li Z."/>
            <person name="Hsiao Y.-Y."/>
            <person name="Qi Y."/>
            <person name="Fu T."/>
            <person name="Tang G."/>
            <person name="Zhang D."/>
            <person name="Sun W.-H."/>
            <person name="Liu D.-K."/>
            <person name="Li Y."/>
            <person name="Chen G.-Z."/>
            <person name="Liu X.-D."/>
            <person name="Liao X.-Y."/>
            <person name="Jiang Y.-T."/>
            <person name="Yu X."/>
            <person name="Hao Y."/>
            <person name="Huang J."/>
            <person name="Zhao X.-W."/>
            <person name="Ke S."/>
            <person name="Chen Y.-Y."/>
            <person name="Wu W.-L."/>
            <person name="Hsu J.-L."/>
            <person name="Lin Y.-F."/>
            <person name="Huang M.-D."/>
            <person name="Li C.-Y."/>
            <person name="Huang L."/>
            <person name="Wang Z.-W."/>
            <person name="Zhao X."/>
            <person name="Zhong W.-Y."/>
            <person name="Peng D.-H."/>
            <person name="Ahmad S."/>
            <person name="Lan S."/>
            <person name="Zhang J.-S."/>
            <person name="Tsai W.-C."/>
            <person name="Van De Peer Y."/>
            <person name="Liu Z.-J."/>
        </authorList>
    </citation>
    <scope>NUCLEOTIDE SEQUENCE</scope>
    <source>
        <strain evidence="2">SCP</strain>
        <tissue evidence="2">Leaves</tissue>
    </source>
</reference>
<comment type="caution">
    <text evidence="2">The sequence shown here is derived from an EMBL/GenBank/DDBJ whole genome shotgun (WGS) entry which is preliminary data.</text>
</comment>
<dbReference type="EMBL" id="JAUJYN010000008">
    <property type="protein sequence ID" value="KAK1265664.1"/>
    <property type="molecule type" value="Genomic_DNA"/>
</dbReference>
<dbReference type="Proteomes" id="UP001179952">
    <property type="component" value="Unassembled WGS sequence"/>
</dbReference>
<accession>A0AAV9AMV6</accession>
<keyword evidence="3" id="KW-1185">Reference proteome</keyword>
<gene>
    <name evidence="2" type="ORF">QJS04_geneDACA014978</name>
</gene>
<reference evidence="2" key="1">
    <citation type="journal article" date="2023" name="Nat. Commun.">
        <title>Diploid and tetraploid genomes of Acorus and the evolution of monocots.</title>
        <authorList>
            <person name="Ma L."/>
            <person name="Liu K.W."/>
            <person name="Li Z."/>
            <person name="Hsiao Y.Y."/>
            <person name="Qi Y."/>
            <person name="Fu T."/>
            <person name="Tang G.D."/>
            <person name="Zhang D."/>
            <person name="Sun W.H."/>
            <person name="Liu D.K."/>
            <person name="Li Y."/>
            <person name="Chen G.Z."/>
            <person name="Liu X.D."/>
            <person name="Liao X.Y."/>
            <person name="Jiang Y.T."/>
            <person name="Yu X."/>
            <person name="Hao Y."/>
            <person name="Huang J."/>
            <person name="Zhao X.W."/>
            <person name="Ke S."/>
            <person name="Chen Y.Y."/>
            <person name="Wu W.L."/>
            <person name="Hsu J.L."/>
            <person name="Lin Y.F."/>
            <person name="Huang M.D."/>
            <person name="Li C.Y."/>
            <person name="Huang L."/>
            <person name="Wang Z.W."/>
            <person name="Zhao X."/>
            <person name="Zhong W.Y."/>
            <person name="Peng D.H."/>
            <person name="Ahmad S."/>
            <person name="Lan S."/>
            <person name="Zhang J.S."/>
            <person name="Tsai W.C."/>
            <person name="Van de Peer Y."/>
            <person name="Liu Z.J."/>
        </authorList>
    </citation>
    <scope>NUCLEOTIDE SEQUENCE</scope>
    <source>
        <strain evidence="2">SCP</strain>
    </source>
</reference>
<dbReference type="AlphaFoldDB" id="A0AAV9AMV6"/>
<dbReference type="Pfam" id="PF17921">
    <property type="entry name" value="Integrase_H2C2"/>
    <property type="match status" value="1"/>
</dbReference>
<organism evidence="2 3">
    <name type="scientific">Acorus gramineus</name>
    <name type="common">Dwarf sweet flag</name>
    <dbReference type="NCBI Taxonomy" id="55184"/>
    <lineage>
        <taxon>Eukaryota</taxon>
        <taxon>Viridiplantae</taxon>
        <taxon>Streptophyta</taxon>
        <taxon>Embryophyta</taxon>
        <taxon>Tracheophyta</taxon>
        <taxon>Spermatophyta</taxon>
        <taxon>Magnoliopsida</taxon>
        <taxon>Liliopsida</taxon>
        <taxon>Acoraceae</taxon>
        <taxon>Acorus</taxon>
    </lineage>
</organism>
<evidence type="ECO:0000313" key="2">
    <source>
        <dbReference type="EMBL" id="KAK1265664.1"/>
    </source>
</evidence>